<feature type="non-terminal residue" evidence="2">
    <location>
        <position position="1"/>
    </location>
</feature>
<feature type="compositionally biased region" description="Basic and acidic residues" evidence="1">
    <location>
        <begin position="63"/>
        <end position="81"/>
    </location>
</feature>
<dbReference type="EMBL" id="AZIM01008905">
    <property type="protein sequence ID" value="ETE57297.1"/>
    <property type="molecule type" value="Genomic_DNA"/>
</dbReference>
<comment type="caution">
    <text evidence="2">The sequence shown here is derived from an EMBL/GenBank/DDBJ whole genome shotgun (WGS) entry which is preliminary data.</text>
</comment>
<organism evidence="2 3">
    <name type="scientific">Ophiophagus hannah</name>
    <name type="common">King cobra</name>
    <name type="synonym">Naja hannah</name>
    <dbReference type="NCBI Taxonomy" id="8665"/>
    <lineage>
        <taxon>Eukaryota</taxon>
        <taxon>Metazoa</taxon>
        <taxon>Chordata</taxon>
        <taxon>Craniata</taxon>
        <taxon>Vertebrata</taxon>
        <taxon>Euteleostomi</taxon>
        <taxon>Lepidosauria</taxon>
        <taxon>Squamata</taxon>
        <taxon>Bifurcata</taxon>
        <taxon>Unidentata</taxon>
        <taxon>Episquamata</taxon>
        <taxon>Toxicofera</taxon>
        <taxon>Serpentes</taxon>
        <taxon>Colubroidea</taxon>
        <taxon>Elapidae</taxon>
        <taxon>Elapinae</taxon>
        <taxon>Ophiophagus</taxon>
    </lineage>
</organism>
<keyword evidence="3" id="KW-1185">Reference proteome</keyword>
<accession>V8N6W0</accession>
<feature type="compositionally biased region" description="Basic and acidic residues" evidence="1">
    <location>
        <begin position="1"/>
        <end position="51"/>
    </location>
</feature>
<evidence type="ECO:0000313" key="3">
    <source>
        <dbReference type="Proteomes" id="UP000018936"/>
    </source>
</evidence>
<feature type="region of interest" description="Disordered" evidence="1">
    <location>
        <begin position="1"/>
        <end position="96"/>
    </location>
</feature>
<protein>
    <submittedName>
        <fullName evidence="2">Protein SREK1IP1</fullName>
    </submittedName>
</protein>
<name>V8N6W0_OPHHA</name>
<feature type="region of interest" description="Disordered" evidence="1">
    <location>
        <begin position="159"/>
        <end position="181"/>
    </location>
</feature>
<evidence type="ECO:0000256" key="1">
    <source>
        <dbReference type="SAM" id="MobiDB-lite"/>
    </source>
</evidence>
<dbReference type="AlphaFoldDB" id="V8N6W0"/>
<feature type="compositionally biased region" description="Basic residues" evidence="1">
    <location>
        <begin position="52"/>
        <end position="62"/>
    </location>
</feature>
<evidence type="ECO:0000313" key="2">
    <source>
        <dbReference type="EMBL" id="ETE57297.1"/>
    </source>
</evidence>
<dbReference type="Proteomes" id="UP000018936">
    <property type="component" value="Unassembled WGS sequence"/>
</dbReference>
<reference evidence="2 3" key="1">
    <citation type="journal article" date="2013" name="Proc. Natl. Acad. Sci. U.S.A.">
        <title>The king cobra genome reveals dynamic gene evolution and adaptation in the snake venom system.</title>
        <authorList>
            <person name="Vonk F.J."/>
            <person name="Casewell N.R."/>
            <person name="Henkel C.V."/>
            <person name="Heimberg A.M."/>
            <person name="Jansen H.J."/>
            <person name="McCleary R.J."/>
            <person name="Kerkkamp H.M."/>
            <person name="Vos R.A."/>
            <person name="Guerreiro I."/>
            <person name="Calvete J.J."/>
            <person name="Wuster W."/>
            <person name="Woods A.E."/>
            <person name="Logan J.M."/>
            <person name="Harrison R.A."/>
            <person name="Castoe T.A."/>
            <person name="de Koning A.P."/>
            <person name="Pollock D.D."/>
            <person name="Yandell M."/>
            <person name="Calderon D."/>
            <person name="Renjifo C."/>
            <person name="Currier R.B."/>
            <person name="Salgado D."/>
            <person name="Pla D."/>
            <person name="Sanz L."/>
            <person name="Hyder A.S."/>
            <person name="Ribeiro J.M."/>
            <person name="Arntzen J.W."/>
            <person name="van den Thillart G.E."/>
            <person name="Boetzer M."/>
            <person name="Pirovano W."/>
            <person name="Dirks R.P."/>
            <person name="Spaink H.P."/>
            <person name="Duboule D."/>
            <person name="McGlinn E."/>
            <person name="Kini R.M."/>
            <person name="Richardson M.K."/>
        </authorList>
    </citation>
    <scope>NUCLEOTIDE SEQUENCE</scope>
    <source>
        <tissue evidence="2">Blood</tissue>
    </source>
</reference>
<sequence length="181" mass="21087">MNEGGKEGRKEEEGRRERRRKGNLEEGRRKMEMKGGEEWEGRKEGKRMGRKEGRKRGKRKEKGGKQEEQKKKERKKNKDVPSHLIGGNPESGLTIRSYDRAPQSYLRETHIRSPNIHPLGHMILCWSRTACIQGNPRLRKGTDRLPFLPSLTHRASWVNPPASYPQWGSHPRNPLGWKPKR</sequence>
<gene>
    <name evidence="2" type="primary">Srek1ip1</name>
    <name evidence="2" type="ORF">L345_16989</name>
</gene>
<proteinExistence type="predicted"/>